<reference evidence="2 3" key="1">
    <citation type="journal article" date="2013" name="Proc. Natl. Acad. Sci. U.S.A.">
        <title>Fine-scale variation in meiotic recombination in Mimulus inferred from population shotgun sequencing.</title>
        <authorList>
            <person name="Hellsten U."/>
            <person name="Wright K.M."/>
            <person name="Jenkins J."/>
            <person name="Shu S."/>
            <person name="Yuan Y."/>
            <person name="Wessler S.R."/>
            <person name="Schmutz J."/>
            <person name="Willis J.H."/>
            <person name="Rokhsar D.S."/>
        </authorList>
    </citation>
    <scope>NUCLEOTIDE SEQUENCE [LARGE SCALE GENOMIC DNA]</scope>
    <source>
        <strain evidence="3">cv. DUN x IM62</strain>
    </source>
</reference>
<name>A0A022PX83_ERYGU</name>
<sequence>MEINPTPFPVVKSDHVKPKSTRKISEAPKINLREKRVFGTARNPNLPSKSAPEKPIKGKPSSALLKKSVKPIQATQSPLPGPPEAKNASEKTPARTKKKSVCFQENQKLSGDGKAGEPRTPAKSPAAAVPEKPRHSATPYRTAEKCSKCRFDKLETSAYWLSQIKLAESVGKHSVSAAFFGLAFESKAEPIRNIRVALKKYTGRHEYLNEEQEWKKLSVSYGLVKEESYPFFFSKLNLNKPKIC</sequence>
<feature type="region of interest" description="Disordered" evidence="1">
    <location>
        <begin position="1"/>
        <end position="140"/>
    </location>
</feature>
<feature type="compositionally biased region" description="Basic and acidic residues" evidence="1">
    <location>
        <begin position="12"/>
        <end position="37"/>
    </location>
</feature>
<dbReference type="PANTHER" id="PTHR34468">
    <property type="entry name" value="MICROTUBULE-ASSOCIATED FUTSCH-LIKE PROTEIN"/>
    <property type="match status" value="1"/>
</dbReference>
<evidence type="ECO:0000313" key="3">
    <source>
        <dbReference type="Proteomes" id="UP000030748"/>
    </source>
</evidence>
<gene>
    <name evidence="2" type="ORF">MIMGU_mgv1a017779mg</name>
</gene>
<dbReference type="EMBL" id="KI632313">
    <property type="protein sequence ID" value="EYU18860.1"/>
    <property type="molecule type" value="Genomic_DNA"/>
</dbReference>
<evidence type="ECO:0000256" key="1">
    <source>
        <dbReference type="SAM" id="MobiDB-lite"/>
    </source>
</evidence>
<evidence type="ECO:0000313" key="2">
    <source>
        <dbReference type="EMBL" id="EYU18860.1"/>
    </source>
</evidence>
<organism evidence="2 3">
    <name type="scientific">Erythranthe guttata</name>
    <name type="common">Yellow monkey flower</name>
    <name type="synonym">Mimulus guttatus</name>
    <dbReference type="NCBI Taxonomy" id="4155"/>
    <lineage>
        <taxon>Eukaryota</taxon>
        <taxon>Viridiplantae</taxon>
        <taxon>Streptophyta</taxon>
        <taxon>Embryophyta</taxon>
        <taxon>Tracheophyta</taxon>
        <taxon>Spermatophyta</taxon>
        <taxon>Magnoliopsida</taxon>
        <taxon>eudicotyledons</taxon>
        <taxon>Gunneridae</taxon>
        <taxon>Pentapetalae</taxon>
        <taxon>asterids</taxon>
        <taxon>lamiids</taxon>
        <taxon>Lamiales</taxon>
        <taxon>Phrymaceae</taxon>
        <taxon>Erythranthe</taxon>
    </lineage>
</organism>
<dbReference type="Proteomes" id="UP000030748">
    <property type="component" value="Unassembled WGS sequence"/>
</dbReference>
<accession>A0A022PX83</accession>
<keyword evidence="3" id="KW-1185">Reference proteome</keyword>
<dbReference type="PANTHER" id="PTHR34468:SF3">
    <property type="entry name" value="OS03G0288900 PROTEIN"/>
    <property type="match status" value="1"/>
</dbReference>
<protein>
    <submittedName>
        <fullName evidence="2">Uncharacterized protein</fullName>
    </submittedName>
</protein>
<proteinExistence type="predicted"/>
<dbReference type="AlphaFoldDB" id="A0A022PX83"/>
<dbReference type="eggNOG" id="ENOG502S1UU">
    <property type="taxonomic scope" value="Eukaryota"/>
</dbReference>